<name>A0ABW4SNX1_9ACTN</name>
<sequence length="112" mass="11907">MDDFRAWWQLALLTPAIVSAILAFLSCLTPGGDFLLLGMAMLGWILAAIGWATSPVSSIRRSEGVTEFASEGAGFLIRCGLAHSPGGPAKISDVTSVDHLTGDWYVTCTDFD</sequence>
<evidence type="ECO:0000313" key="3">
    <source>
        <dbReference type="Proteomes" id="UP001597368"/>
    </source>
</evidence>
<proteinExistence type="predicted"/>
<organism evidence="2 3">
    <name type="scientific">Nonomuraea mangrovi</name>
    <dbReference type="NCBI Taxonomy" id="2316207"/>
    <lineage>
        <taxon>Bacteria</taxon>
        <taxon>Bacillati</taxon>
        <taxon>Actinomycetota</taxon>
        <taxon>Actinomycetes</taxon>
        <taxon>Streptosporangiales</taxon>
        <taxon>Streptosporangiaceae</taxon>
        <taxon>Nonomuraea</taxon>
    </lineage>
</organism>
<keyword evidence="3" id="KW-1185">Reference proteome</keyword>
<evidence type="ECO:0000313" key="2">
    <source>
        <dbReference type="EMBL" id="MFD1930801.1"/>
    </source>
</evidence>
<dbReference type="Proteomes" id="UP001597368">
    <property type="component" value="Unassembled WGS sequence"/>
</dbReference>
<dbReference type="EMBL" id="JBHUFV010000005">
    <property type="protein sequence ID" value="MFD1930801.1"/>
    <property type="molecule type" value="Genomic_DNA"/>
</dbReference>
<keyword evidence="1" id="KW-0472">Membrane</keyword>
<accession>A0ABW4SNX1</accession>
<keyword evidence="1" id="KW-1133">Transmembrane helix</keyword>
<dbReference type="PROSITE" id="PS51257">
    <property type="entry name" value="PROKAR_LIPOPROTEIN"/>
    <property type="match status" value="1"/>
</dbReference>
<evidence type="ECO:0000256" key="1">
    <source>
        <dbReference type="SAM" id="Phobius"/>
    </source>
</evidence>
<keyword evidence="1" id="KW-0812">Transmembrane</keyword>
<gene>
    <name evidence="2" type="ORF">ACFSKW_04835</name>
</gene>
<dbReference type="RefSeq" id="WP_379569538.1">
    <property type="nucleotide sequence ID" value="NZ_JBHUFV010000005.1"/>
</dbReference>
<feature type="transmembrane region" description="Helical" evidence="1">
    <location>
        <begin position="34"/>
        <end position="52"/>
    </location>
</feature>
<protein>
    <submittedName>
        <fullName evidence="2">Uncharacterized protein</fullName>
    </submittedName>
</protein>
<feature type="transmembrane region" description="Helical" evidence="1">
    <location>
        <begin position="6"/>
        <end position="27"/>
    </location>
</feature>
<reference evidence="3" key="1">
    <citation type="journal article" date="2019" name="Int. J. Syst. Evol. Microbiol.">
        <title>The Global Catalogue of Microorganisms (GCM) 10K type strain sequencing project: providing services to taxonomists for standard genome sequencing and annotation.</title>
        <authorList>
            <consortium name="The Broad Institute Genomics Platform"/>
            <consortium name="The Broad Institute Genome Sequencing Center for Infectious Disease"/>
            <person name="Wu L."/>
            <person name="Ma J."/>
        </authorList>
    </citation>
    <scope>NUCLEOTIDE SEQUENCE [LARGE SCALE GENOMIC DNA]</scope>
    <source>
        <strain evidence="3">ICMP 6774ER</strain>
    </source>
</reference>
<comment type="caution">
    <text evidence="2">The sequence shown here is derived from an EMBL/GenBank/DDBJ whole genome shotgun (WGS) entry which is preliminary data.</text>
</comment>